<comment type="caution">
    <text evidence="2">The sequence shown here is derived from an EMBL/GenBank/DDBJ whole genome shotgun (WGS) entry which is preliminary data.</text>
</comment>
<gene>
    <name evidence="2" type="ORF">NE695_06015</name>
</gene>
<feature type="transmembrane region" description="Helical" evidence="1">
    <location>
        <begin position="88"/>
        <end position="108"/>
    </location>
</feature>
<evidence type="ECO:0000313" key="2">
    <source>
        <dbReference type="EMBL" id="MCQ4839472.1"/>
    </source>
</evidence>
<dbReference type="EMBL" id="JANFZH010000010">
    <property type="protein sequence ID" value="MCQ4839472.1"/>
    <property type="molecule type" value="Genomic_DNA"/>
</dbReference>
<protein>
    <submittedName>
        <fullName evidence="2">Sporulation protein YqfD</fullName>
    </submittedName>
</protein>
<keyword evidence="1" id="KW-0472">Membrane</keyword>
<dbReference type="GeneID" id="90532743"/>
<keyword evidence="3" id="KW-1185">Reference proteome</keyword>
<organism evidence="2 3">
    <name type="scientific">Neglectibacter timonensis</name>
    <dbReference type="NCBI Taxonomy" id="1776382"/>
    <lineage>
        <taxon>Bacteria</taxon>
        <taxon>Bacillati</taxon>
        <taxon>Bacillota</taxon>
        <taxon>Clostridia</taxon>
        <taxon>Eubacteriales</taxon>
        <taxon>Oscillospiraceae</taxon>
        <taxon>Neglectibacter</taxon>
    </lineage>
</organism>
<proteinExistence type="predicted"/>
<keyword evidence="1" id="KW-0812">Transmembrane</keyword>
<evidence type="ECO:0000313" key="3">
    <source>
        <dbReference type="Proteomes" id="UP001524473"/>
    </source>
</evidence>
<keyword evidence="1" id="KW-1133">Transmembrane helix</keyword>
<sequence>MLEKIFHWLTGCVRFQVTGDAARFFNIAAKSGLGLWGFQKEGTDSAAWIRAGEYKKLRGVKRRCGAGLHILHRQGLPFQINRVWKRKGLILGGAGGILLYMFLSTFVWNVSVTGEELLTEAELLRAGQTNGIYVGAGRDSFRPKEAAYGIMGEVKGISWATVNTDGCFVEISVKEGEKKPEITDDTKLSNIVAAREGKVVALEAHHGRPEVSLGDTVEAGQLLISGVYTQEVDPYGPQPEHPLVTYGAARGSVKAETYREFTVQVSGVKRIKQPSGEKKVNLSLELFGLQLPLGFNTIPEEEYHTYTEENALTALDVRLPVAVKRQVYESLIEKERRLTEEEMKDAALLKLREAQKAAVAQGGRVIKEDLQYTFADGMCILTAKCRCEEEIGEQKTILVN</sequence>
<evidence type="ECO:0000256" key="1">
    <source>
        <dbReference type="SAM" id="Phobius"/>
    </source>
</evidence>
<dbReference type="RefSeq" id="WP_066864907.1">
    <property type="nucleotide sequence ID" value="NZ_CABKVV010000014.1"/>
</dbReference>
<dbReference type="InterPro" id="IPR010690">
    <property type="entry name" value="YqfD"/>
</dbReference>
<dbReference type="Pfam" id="PF06898">
    <property type="entry name" value="YqfD"/>
    <property type="match status" value="1"/>
</dbReference>
<name>A0ABT1RXS7_9FIRM</name>
<accession>A0ABT1RXS7</accession>
<dbReference type="Proteomes" id="UP001524473">
    <property type="component" value="Unassembled WGS sequence"/>
</dbReference>
<reference evidence="2 3" key="1">
    <citation type="submission" date="2022-06" db="EMBL/GenBank/DDBJ databases">
        <title>Isolation of gut microbiota from human fecal samples.</title>
        <authorList>
            <person name="Pamer E.G."/>
            <person name="Barat B."/>
            <person name="Waligurski E."/>
            <person name="Medina S."/>
            <person name="Paddock L."/>
            <person name="Mostad J."/>
        </authorList>
    </citation>
    <scope>NUCLEOTIDE SEQUENCE [LARGE SCALE GENOMIC DNA]</scope>
    <source>
        <strain evidence="2 3">DFI.9.73</strain>
    </source>
</reference>